<gene>
    <name evidence="1" type="ORF">RM609_32510</name>
</gene>
<evidence type="ECO:0000313" key="2">
    <source>
        <dbReference type="Proteomes" id="UP001180531"/>
    </source>
</evidence>
<keyword evidence="2" id="KW-1185">Reference proteome</keyword>
<protein>
    <recommendedName>
        <fullName evidence="3">Transposase</fullName>
    </recommendedName>
</protein>
<dbReference type="Proteomes" id="UP001180531">
    <property type="component" value="Unassembled WGS sequence"/>
</dbReference>
<evidence type="ECO:0000313" key="1">
    <source>
        <dbReference type="EMBL" id="MDT0453767.1"/>
    </source>
</evidence>
<organism evidence="1 2">
    <name type="scientific">Streptomyces hesseae</name>
    <dbReference type="NCBI Taxonomy" id="3075519"/>
    <lineage>
        <taxon>Bacteria</taxon>
        <taxon>Bacillati</taxon>
        <taxon>Actinomycetota</taxon>
        <taxon>Actinomycetes</taxon>
        <taxon>Kitasatosporales</taxon>
        <taxon>Streptomycetaceae</taxon>
        <taxon>Streptomyces</taxon>
    </lineage>
</organism>
<comment type="caution">
    <text evidence="1">The sequence shown here is derived from an EMBL/GenBank/DDBJ whole genome shotgun (WGS) entry which is preliminary data.</text>
</comment>
<reference evidence="1" key="1">
    <citation type="submission" date="2024-05" db="EMBL/GenBank/DDBJ databases">
        <title>30 novel species of actinomycetes from the DSMZ collection.</title>
        <authorList>
            <person name="Nouioui I."/>
        </authorList>
    </citation>
    <scope>NUCLEOTIDE SEQUENCE</scope>
    <source>
        <strain evidence="1">DSM 40473</strain>
    </source>
</reference>
<proteinExistence type="predicted"/>
<accession>A0ABU2SXN8</accession>
<sequence>MAASFAERSRRRSSGALRNFAISTIHRAGHRSIAAALRHLSYQTRIRPLDLIGLP</sequence>
<evidence type="ECO:0008006" key="3">
    <source>
        <dbReference type="Google" id="ProtNLM"/>
    </source>
</evidence>
<dbReference type="EMBL" id="JAVRFI010000036">
    <property type="protein sequence ID" value="MDT0453767.1"/>
    <property type="molecule type" value="Genomic_DNA"/>
</dbReference>
<dbReference type="RefSeq" id="WP_311615949.1">
    <property type="nucleotide sequence ID" value="NZ_JAVRFI010000036.1"/>
</dbReference>
<name>A0ABU2SXN8_9ACTN</name>